<name>A0ABV0YS94_9TELE</name>
<comment type="caution">
    <text evidence="2">The sequence shown here is derived from an EMBL/GenBank/DDBJ whole genome shotgun (WGS) entry which is preliminary data.</text>
</comment>
<feature type="compositionally biased region" description="Polar residues" evidence="1">
    <location>
        <begin position="9"/>
        <end position="19"/>
    </location>
</feature>
<accession>A0ABV0YS94</accession>
<protein>
    <submittedName>
        <fullName evidence="2">Uncharacterized protein</fullName>
    </submittedName>
</protein>
<reference evidence="2 3" key="1">
    <citation type="submission" date="2021-06" db="EMBL/GenBank/DDBJ databases">
        <authorList>
            <person name="Palmer J.M."/>
        </authorList>
    </citation>
    <scope>NUCLEOTIDE SEQUENCE [LARGE SCALE GENOMIC DNA]</scope>
    <source>
        <strain evidence="2 3">AS_MEX2019</strain>
        <tissue evidence="2">Muscle</tissue>
    </source>
</reference>
<feature type="non-terminal residue" evidence="2">
    <location>
        <position position="70"/>
    </location>
</feature>
<evidence type="ECO:0000313" key="3">
    <source>
        <dbReference type="Proteomes" id="UP001469553"/>
    </source>
</evidence>
<evidence type="ECO:0000313" key="2">
    <source>
        <dbReference type="EMBL" id="MEQ2296651.1"/>
    </source>
</evidence>
<dbReference type="EMBL" id="JAHRIP010040398">
    <property type="protein sequence ID" value="MEQ2296651.1"/>
    <property type="molecule type" value="Genomic_DNA"/>
</dbReference>
<gene>
    <name evidence="2" type="ORF">AMECASPLE_026794</name>
</gene>
<proteinExistence type="predicted"/>
<organism evidence="2 3">
    <name type="scientific">Ameca splendens</name>
    <dbReference type="NCBI Taxonomy" id="208324"/>
    <lineage>
        <taxon>Eukaryota</taxon>
        <taxon>Metazoa</taxon>
        <taxon>Chordata</taxon>
        <taxon>Craniata</taxon>
        <taxon>Vertebrata</taxon>
        <taxon>Euteleostomi</taxon>
        <taxon>Actinopterygii</taxon>
        <taxon>Neopterygii</taxon>
        <taxon>Teleostei</taxon>
        <taxon>Neoteleostei</taxon>
        <taxon>Acanthomorphata</taxon>
        <taxon>Ovalentaria</taxon>
        <taxon>Atherinomorphae</taxon>
        <taxon>Cyprinodontiformes</taxon>
        <taxon>Goodeidae</taxon>
        <taxon>Ameca</taxon>
    </lineage>
</organism>
<evidence type="ECO:0000256" key="1">
    <source>
        <dbReference type="SAM" id="MobiDB-lite"/>
    </source>
</evidence>
<sequence>MGPEMFHSGTDSASFLSDTNRPRVAIGIPGKEEVQIHRLPCGACGKNWEDTWEPATSQYLAVPEVSPPSA</sequence>
<dbReference type="Proteomes" id="UP001469553">
    <property type="component" value="Unassembled WGS sequence"/>
</dbReference>
<keyword evidence="3" id="KW-1185">Reference proteome</keyword>
<feature type="region of interest" description="Disordered" evidence="1">
    <location>
        <begin position="1"/>
        <end position="21"/>
    </location>
</feature>